<keyword evidence="3" id="KW-1185">Reference proteome</keyword>
<accession>A0A1E3Q8H2</accession>
<protein>
    <submittedName>
        <fullName evidence="2">Uncharacterized protein</fullName>
    </submittedName>
</protein>
<evidence type="ECO:0000256" key="1">
    <source>
        <dbReference type="SAM" id="MobiDB-lite"/>
    </source>
</evidence>
<proteinExistence type="predicted"/>
<evidence type="ECO:0000313" key="2">
    <source>
        <dbReference type="EMBL" id="ODQ73287.1"/>
    </source>
</evidence>
<name>A0A1E3Q8H2_LIPST</name>
<sequence length="70" mass="7631">MAIVSAAPSPLHGDMLGQLLGRIYRLVDRTPGIDQNVKDGISISSDRRNTRDTGDTSTTRNWDGALVYLT</sequence>
<feature type="compositionally biased region" description="Basic and acidic residues" evidence="1">
    <location>
        <begin position="45"/>
        <end position="54"/>
    </location>
</feature>
<feature type="region of interest" description="Disordered" evidence="1">
    <location>
        <begin position="38"/>
        <end position="58"/>
    </location>
</feature>
<dbReference type="AlphaFoldDB" id="A0A1E3Q8H2"/>
<dbReference type="EMBL" id="KV454294">
    <property type="protein sequence ID" value="ODQ73287.1"/>
    <property type="molecule type" value="Genomic_DNA"/>
</dbReference>
<reference evidence="2 3" key="1">
    <citation type="journal article" date="2016" name="Proc. Natl. Acad. Sci. U.S.A.">
        <title>Comparative genomics of biotechnologically important yeasts.</title>
        <authorList>
            <person name="Riley R."/>
            <person name="Haridas S."/>
            <person name="Wolfe K.H."/>
            <person name="Lopes M.R."/>
            <person name="Hittinger C.T."/>
            <person name="Goeker M."/>
            <person name="Salamov A.A."/>
            <person name="Wisecaver J.H."/>
            <person name="Long T.M."/>
            <person name="Calvey C.H."/>
            <person name="Aerts A.L."/>
            <person name="Barry K.W."/>
            <person name="Choi C."/>
            <person name="Clum A."/>
            <person name="Coughlan A.Y."/>
            <person name="Deshpande S."/>
            <person name="Douglass A.P."/>
            <person name="Hanson S.J."/>
            <person name="Klenk H.-P."/>
            <person name="LaButti K.M."/>
            <person name="Lapidus A."/>
            <person name="Lindquist E.A."/>
            <person name="Lipzen A.M."/>
            <person name="Meier-Kolthoff J.P."/>
            <person name="Ohm R.A."/>
            <person name="Otillar R.P."/>
            <person name="Pangilinan J.L."/>
            <person name="Peng Y."/>
            <person name="Rokas A."/>
            <person name="Rosa C.A."/>
            <person name="Scheuner C."/>
            <person name="Sibirny A.A."/>
            <person name="Slot J.C."/>
            <person name="Stielow J.B."/>
            <person name="Sun H."/>
            <person name="Kurtzman C.P."/>
            <person name="Blackwell M."/>
            <person name="Grigoriev I.V."/>
            <person name="Jeffries T.W."/>
        </authorList>
    </citation>
    <scope>NUCLEOTIDE SEQUENCE [LARGE SCALE GENOMIC DNA]</scope>
    <source>
        <strain evidence="2 3">NRRL Y-11557</strain>
    </source>
</reference>
<dbReference type="Proteomes" id="UP000094385">
    <property type="component" value="Unassembled WGS sequence"/>
</dbReference>
<evidence type="ECO:0000313" key="3">
    <source>
        <dbReference type="Proteomes" id="UP000094385"/>
    </source>
</evidence>
<gene>
    <name evidence="2" type="ORF">LIPSTDRAFT_71664</name>
</gene>
<organism evidence="2 3">
    <name type="scientific">Lipomyces starkeyi NRRL Y-11557</name>
    <dbReference type="NCBI Taxonomy" id="675824"/>
    <lineage>
        <taxon>Eukaryota</taxon>
        <taxon>Fungi</taxon>
        <taxon>Dikarya</taxon>
        <taxon>Ascomycota</taxon>
        <taxon>Saccharomycotina</taxon>
        <taxon>Lipomycetes</taxon>
        <taxon>Lipomycetales</taxon>
        <taxon>Lipomycetaceae</taxon>
        <taxon>Lipomyces</taxon>
    </lineage>
</organism>